<evidence type="ECO:0000259" key="1">
    <source>
        <dbReference type="Pfam" id="PF01738"/>
    </source>
</evidence>
<sequence>MAGRFISIKSRDGKTFQAYLATPDNKGSSAGKGPGLVLCQEIFGVNAYIRELADRYAEEGYVVLAPDLFWRIEPGIELGYSSGDWQRAFALFQSFDVDLGMEDVGATVDALRALPECVGGVGVVGYCLGGKLAALSVTRTSADVAVGYYGVGLEQHVEELAGEHPPLVLHIAELDKYAPAEVRDALTERLGKHPSVTLYSYPDADHAFARPGDHFNRSATQLAHQRTIAAIRNVVGPHFDFASLWETHCAYEFAIREIDPLMKTMVPEPYVNHIPTMTGGVGHQQLAHFYRNHFVNSNPPDTQLIPISRTIGATQLVDELLFCFTHTTPVDWMLPGVEPTGRRVEIPLVAIVRFRGDKLEHEHIYWDQASVLVQIGLLDPKGLPVAGVETARKLQDENLASNALMPNWSFGTRAG</sequence>
<dbReference type="EMBL" id="CABPSA010000002">
    <property type="protein sequence ID" value="VVD86304.1"/>
    <property type="molecule type" value="Genomic_DNA"/>
</dbReference>
<evidence type="ECO:0000313" key="5">
    <source>
        <dbReference type="Proteomes" id="UP001058980"/>
    </source>
</evidence>
<reference evidence="3 4" key="1">
    <citation type="submission" date="2019-08" db="EMBL/GenBank/DDBJ databases">
        <authorList>
            <person name="Peeters C."/>
        </authorList>
    </citation>
    <scope>NUCLEOTIDE SEQUENCE [LARGE SCALE GENOMIC DNA]</scope>
    <source>
        <strain evidence="3 4">LMG 31010</strain>
    </source>
</reference>
<dbReference type="SUPFAM" id="SSF53474">
    <property type="entry name" value="alpha/beta-Hydrolases"/>
    <property type="match status" value="1"/>
</dbReference>
<dbReference type="PANTHER" id="PTHR46623">
    <property type="entry name" value="CARBOXYMETHYLENEBUTENOLIDASE-RELATED"/>
    <property type="match status" value="1"/>
</dbReference>
<dbReference type="EMBL" id="CP102780">
    <property type="protein sequence ID" value="UVA79374.1"/>
    <property type="molecule type" value="Genomic_DNA"/>
</dbReference>
<evidence type="ECO:0000313" key="2">
    <source>
        <dbReference type="EMBL" id="UVA79374.1"/>
    </source>
</evidence>
<dbReference type="SUPFAM" id="SSF54427">
    <property type="entry name" value="NTF2-like"/>
    <property type="match status" value="1"/>
</dbReference>
<gene>
    <name evidence="2" type="ORF">NTU39_25885</name>
    <name evidence="3" type="ORF">PCO31010_01397</name>
</gene>
<protein>
    <submittedName>
        <fullName evidence="3">Carboxymethylenebutenolidase</fullName>
    </submittedName>
    <submittedName>
        <fullName evidence="2">Dienelactone hydrolase family protein</fullName>
    </submittedName>
</protein>
<keyword evidence="2" id="KW-0378">Hydrolase</keyword>
<dbReference type="Proteomes" id="UP000343335">
    <property type="component" value="Unassembled WGS sequence"/>
</dbReference>
<dbReference type="InterPro" id="IPR032710">
    <property type="entry name" value="NTF2-like_dom_sf"/>
</dbReference>
<dbReference type="InterPro" id="IPR002925">
    <property type="entry name" value="Dienelactn_hydro"/>
</dbReference>
<dbReference type="InterPro" id="IPR029058">
    <property type="entry name" value="AB_hydrolase_fold"/>
</dbReference>
<dbReference type="Pfam" id="PF01738">
    <property type="entry name" value="DLH"/>
    <property type="match status" value="1"/>
</dbReference>
<dbReference type="Gene3D" id="3.10.450.50">
    <property type="match status" value="1"/>
</dbReference>
<name>A0A5E4TIE4_9BURK</name>
<proteinExistence type="predicted"/>
<dbReference type="AlphaFoldDB" id="A0A5E4TIE4"/>
<evidence type="ECO:0000313" key="3">
    <source>
        <dbReference type="EMBL" id="VVD86304.1"/>
    </source>
</evidence>
<accession>A0A5E4TIE4</accession>
<dbReference type="Gene3D" id="3.40.50.1820">
    <property type="entry name" value="alpha/beta hydrolase"/>
    <property type="match status" value="1"/>
</dbReference>
<keyword evidence="5" id="KW-1185">Reference proteome</keyword>
<dbReference type="PANTHER" id="PTHR46623:SF6">
    <property type="entry name" value="ALPHA_BETA-HYDROLASES SUPERFAMILY PROTEIN"/>
    <property type="match status" value="1"/>
</dbReference>
<feature type="domain" description="Dienelactone hydrolase" evidence="1">
    <location>
        <begin position="16"/>
        <end position="232"/>
    </location>
</feature>
<reference evidence="2" key="2">
    <citation type="submission" date="2022-08" db="EMBL/GenBank/DDBJ databases">
        <title>Multi-unit outbreak of Pandoraea commovens among non-cystic fibrosis intensive care patients from 2019 to 2021 in Berlin, Germany.</title>
        <authorList>
            <person name="Menzel P."/>
        </authorList>
    </citation>
    <scope>NUCLEOTIDE SEQUENCE</scope>
    <source>
        <strain evidence="2">LB-19-202-79</strain>
    </source>
</reference>
<dbReference type="OrthoDB" id="62567at2"/>
<dbReference type="RefSeq" id="WP_150663622.1">
    <property type="nucleotide sequence ID" value="NZ_CABPSA010000002.1"/>
</dbReference>
<dbReference type="GO" id="GO:0016787">
    <property type="term" value="F:hydrolase activity"/>
    <property type="evidence" value="ECO:0007669"/>
    <property type="project" value="UniProtKB-KW"/>
</dbReference>
<organism evidence="3 4">
    <name type="scientific">Pandoraea commovens</name>
    <dbReference type="NCBI Taxonomy" id="2508289"/>
    <lineage>
        <taxon>Bacteria</taxon>
        <taxon>Pseudomonadati</taxon>
        <taxon>Pseudomonadota</taxon>
        <taxon>Betaproteobacteria</taxon>
        <taxon>Burkholderiales</taxon>
        <taxon>Burkholderiaceae</taxon>
        <taxon>Pandoraea</taxon>
    </lineage>
</organism>
<dbReference type="Proteomes" id="UP001058980">
    <property type="component" value="Chromosome"/>
</dbReference>
<evidence type="ECO:0000313" key="4">
    <source>
        <dbReference type="Proteomes" id="UP000343335"/>
    </source>
</evidence>
<dbReference type="InterPro" id="IPR051049">
    <property type="entry name" value="Dienelactone_hydrolase-like"/>
</dbReference>